<dbReference type="AlphaFoldDB" id="A0A5N6SKU4"/>
<gene>
    <name evidence="1" type="ORF">BDV38DRAFT_252543</name>
</gene>
<reference evidence="1 2" key="1">
    <citation type="submission" date="2019-04" db="EMBL/GenBank/DDBJ databases">
        <title>Friends and foes A comparative genomics study of 23 Aspergillus species from section Flavi.</title>
        <authorList>
            <consortium name="DOE Joint Genome Institute"/>
            <person name="Kjaerbolling I."/>
            <person name="Vesth T."/>
            <person name="Frisvad J.C."/>
            <person name="Nybo J.L."/>
            <person name="Theobald S."/>
            <person name="Kildgaard S."/>
            <person name="Isbrandt T."/>
            <person name="Kuo A."/>
            <person name="Sato A."/>
            <person name="Lyhne E.K."/>
            <person name="Kogle M.E."/>
            <person name="Wiebenga A."/>
            <person name="Kun R.S."/>
            <person name="Lubbers R.J."/>
            <person name="Makela M.R."/>
            <person name="Barry K."/>
            <person name="Chovatia M."/>
            <person name="Clum A."/>
            <person name="Daum C."/>
            <person name="Haridas S."/>
            <person name="He G."/>
            <person name="LaButti K."/>
            <person name="Lipzen A."/>
            <person name="Mondo S."/>
            <person name="Riley R."/>
            <person name="Salamov A."/>
            <person name="Simmons B.A."/>
            <person name="Magnuson J.K."/>
            <person name="Henrissat B."/>
            <person name="Mortensen U.H."/>
            <person name="Larsen T.O."/>
            <person name="Devries R.P."/>
            <person name="Grigoriev I.V."/>
            <person name="Machida M."/>
            <person name="Baker S.E."/>
            <person name="Andersen M.R."/>
        </authorList>
    </citation>
    <scope>NUCLEOTIDE SEQUENCE [LARGE SCALE GENOMIC DNA]</scope>
    <source>
        <strain evidence="1 2">CBS 117625</strain>
    </source>
</reference>
<protein>
    <submittedName>
        <fullName evidence="1">Uncharacterized protein</fullName>
    </submittedName>
</protein>
<dbReference type="Proteomes" id="UP000325672">
    <property type="component" value="Unassembled WGS sequence"/>
</dbReference>
<name>A0A5N6SKU4_ASPPS</name>
<dbReference type="RefSeq" id="XP_031911379.1">
    <property type="nucleotide sequence ID" value="XM_032055143.1"/>
</dbReference>
<accession>A0A5N6SKU4</accession>
<evidence type="ECO:0000313" key="2">
    <source>
        <dbReference type="Proteomes" id="UP000325672"/>
    </source>
</evidence>
<organism evidence="1 2">
    <name type="scientific">Aspergillus pseudotamarii</name>
    <dbReference type="NCBI Taxonomy" id="132259"/>
    <lineage>
        <taxon>Eukaryota</taxon>
        <taxon>Fungi</taxon>
        <taxon>Dikarya</taxon>
        <taxon>Ascomycota</taxon>
        <taxon>Pezizomycotina</taxon>
        <taxon>Eurotiomycetes</taxon>
        <taxon>Eurotiomycetidae</taxon>
        <taxon>Eurotiales</taxon>
        <taxon>Aspergillaceae</taxon>
        <taxon>Aspergillus</taxon>
        <taxon>Aspergillus subgen. Circumdati</taxon>
    </lineage>
</organism>
<sequence>MILHLCTDSIYVLNSRYLVRLPPRRTVLEENKKRRRSEWFPALPATQGRPFRGRCFSEPHGPRVPPTTTICCFPLLLSRRRYSGHI</sequence>
<evidence type="ECO:0000313" key="1">
    <source>
        <dbReference type="EMBL" id="KAE8135316.1"/>
    </source>
</evidence>
<keyword evidence="2" id="KW-1185">Reference proteome</keyword>
<proteinExistence type="predicted"/>
<dbReference type="GeneID" id="43639353"/>
<dbReference type="EMBL" id="ML743594">
    <property type="protein sequence ID" value="KAE8135316.1"/>
    <property type="molecule type" value="Genomic_DNA"/>
</dbReference>